<evidence type="ECO:0000313" key="6">
    <source>
        <dbReference type="Proteomes" id="UP000224854"/>
    </source>
</evidence>
<dbReference type="PANTHER" id="PTHR12483:SF120">
    <property type="entry name" value="HIGH-AFFINITY COPPER TRANSPORTER CTRA2"/>
    <property type="match status" value="1"/>
</dbReference>
<feature type="transmembrane region" description="Helical" evidence="4">
    <location>
        <begin position="153"/>
        <end position="173"/>
    </location>
</feature>
<keyword evidence="3 4" id="KW-0472">Membrane</keyword>
<dbReference type="OrthoDB" id="73901at2759"/>
<dbReference type="InterPro" id="IPR007274">
    <property type="entry name" value="Cop_transporter"/>
</dbReference>
<keyword evidence="4" id="KW-0186">Copper</keyword>
<feature type="transmembrane region" description="Helical" evidence="4">
    <location>
        <begin position="59"/>
        <end position="80"/>
    </location>
</feature>
<dbReference type="Pfam" id="PF04145">
    <property type="entry name" value="Ctr"/>
    <property type="match status" value="1"/>
</dbReference>
<dbReference type="GO" id="GO:0005886">
    <property type="term" value="C:plasma membrane"/>
    <property type="evidence" value="ECO:0007669"/>
    <property type="project" value="TreeGrafter"/>
</dbReference>
<comment type="similarity">
    <text evidence="4">Belongs to the copper transporter (Ctr) (TC 1.A.56) family. SLC31A subfamily.</text>
</comment>
<evidence type="ECO:0000256" key="1">
    <source>
        <dbReference type="ARBA" id="ARBA00022692"/>
    </source>
</evidence>
<keyword evidence="4" id="KW-0406">Ion transport</keyword>
<keyword evidence="1 4" id="KW-0812">Transmembrane</keyword>
<name>A0A2C5XUH5_9HYPO</name>
<organism evidence="5 6">
    <name type="scientific">Ophiocordyceps australis</name>
    <dbReference type="NCBI Taxonomy" id="1399860"/>
    <lineage>
        <taxon>Eukaryota</taxon>
        <taxon>Fungi</taxon>
        <taxon>Dikarya</taxon>
        <taxon>Ascomycota</taxon>
        <taxon>Pezizomycotina</taxon>
        <taxon>Sordariomycetes</taxon>
        <taxon>Hypocreomycetidae</taxon>
        <taxon>Hypocreales</taxon>
        <taxon>Ophiocordycipitaceae</taxon>
        <taxon>Ophiocordyceps</taxon>
    </lineage>
</organism>
<dbReference type="AlphaFoldDB" id="A0A2C5XUH5"/>
<keyword evidence="6" id="KW-1185">Reference proteome</keyword>
<sequence length="203" mass="21903">MASVLLARHGGHEMADMDTMGGMEGMDMGHGHGAMAMHMVFQNERATALYSSSWTPNSVGAYAGTCIFLILLAVVARLLVAAKAVQEARWQDREASRRYIAAAGKAPLAERLSRDSDAKPMTLISENGVEESVVVVEKRGLGRRPWRFSVDPLRAVMDTVIVGIGYLLMLAVMTMNVGYFLSVLGGVFLGSLAVGRYSATPEH</sequence>
<dbReference type="EMBL" id="NJEU01002097">
    <property type="protein sequence ID" value="PHH58602.1"/>
    <property type="molecule type" value="Genomic_DNA"/>
</dbReference>
<protein>
    <recommendedName>
        <fullName evidence="4">Copper transport protein</fullName>
    </recommendedName>
</protein>
<dbReference type="PANTHER" id="PTHR12483">
    <property type="entry name" value="SOLUTE CARRIER FAMILY 31 COPPER TRANSPORTERS"/>
    <property type="match status" value="1"/>
</dbReference>
<gene>
    <name evidence="5" type="ORF">CDD82_2841</name>
</gene>
<keyword evidence="4" id="KW-0813">Transport</keyword>
<proteinExistence type="inferred from homology"/>
<evidence type="ECO:0000256" key="4">
    <source>
        <dbReference type="RuleBase" id="RU367022"/>
    </source>
</evidence>
<reference evidence="5 6" key="1">
    <citation type="submission" date="2017-06" db="EMBL/GenBank/DDBJ databases">
        <title>Ant-infecting Ophiocordyceps genomes reveal a high diversity of potential behavioral manipulation genes and a possible major role for enterotoxins.</title>
        <authorList>
            <person name="De Bekker C."/>
            <person name="Evans H.C."/>
            <person name="Brachmann A."/>
            <person name="Hughes D.P."/>
        </authorList>
    </citation>
    <scope>NUCLEOTIDE SEQUENCE [LARGE SCALE GENOMIC DNA]</scope>
    <source>
        <strain evidence="5 6">1348a</strain>
    </source>
</reference>
<keyword evidence="4" id="KW-0187">Copper transport</keyword>
<accession>A0A2C5XUH5</accession>
<keyword evidence="2 4" id="KW-1133">Transmembrane helix</keyword>
<dbReference type="Proteomes" id="UP000224854">
    <property type="component" value="Unassembled WGS sequence"/>
</dbReference>
<comment type="caution">
    <text evidence="5">The sequence shown here is derived from an EMBL/GenBank/DDBJ whole genome shotgun (WGS) entry which is preliminary data.</text>
</comment>
<comment type="subcellular location">
    <subcellularLocation>
        <location evidence="4">Membrane</location>
        <topology evidence="4">Multi-pass membrane protein</topology>
    </subcellularLocation>
</comment>
<dbReference type="GO" id="GO:0005375">
    <property type="term" value="F:copper ion transmembrane transporter activity"/>
    <property type="evidence" value="ECO:0007669"/>
    <property type="project" value="UniProtKB-UniRule"/>
</dbReference>
<evidence type="ECO:0000313" key="5">
    <source>
        <dbReference type="EMBL" id="PHH58602.1"/>
    </source>
</evidence>
<evidence type="ECO:0000256" key="3">
    <source>
        <dbReference type="ARBA" id="ARBA00023136"/>
    </source>
</evidence>
<evidence type="ECO:0000256" key="2">
    <source>
        <dbReference type="ARBA" id="ARBA00022989"/>
    </source>
</evidence>